<evidence type="ECO:0000256" key="2">
    <source>
        <dbReference type="ARBA" id="ARBA00022525"/>
    </source>
</evidence>
<gene>
    <name evidence="8" type="ORF">GCM10009846_11470</name>
</gene>
<feature type="domain" description="Gram-positive cocci surface proteins LPxTG" evidence="7">
    <location>
        <begin position="245"/>
        <end position="283"/>
    </location>
</feature>
<evidence type="ECO:0000256" key="4">
    <source>
        <dbReference type="ARBA" id="ARBA00023088"/>
    </source>
</evidence>
<accession>A0ABN3APH5</accession>
<sequence length="285" mass="28174">MAAQTAVAAPPDTVDIRVEIDLTDPSGASQRQGAAVFEVQDATIGAGSELDATDLVANPSGWCGSLQVDVDTAASPMTIAVSPDAPCDFTDVRVQVAAAGICPVTLVEDALFGGDSSQFALTTTCTDDVLSATWALVQPGSGSFNFTGTTTFSFVDAPDPEPSPSPDPEPSPSTDPEPSASADPEPSASADPEPSPSTDPEPSASAGPSASAAPSAPPAGTTPNEAAPAQSAVAPAPTTSAAPSAAADERLPQTGAAHEPLVVVAAVLVLLAGAALLLARRRSHA</sequence>
<name>A0ABN3APH5_9MICO</name>
<feature type="compositionally biased region" description="Low complexity" evidence="5">
    <location>
        <begin position="226"/>
        <end position="246"/>
    </location>
</feature>
<protein>
    <recommendedName>
        <fullName evidence="7">Gram-positive cocci surface proteins LPxTG domain-containing protein</fullName>
    </recommendedName>
</protein>
<reference evidence="8 9" key="1">
    <citation type="journal article" date="2019" name="Int. J. Syst. Evol. Microbiol.">
        <title>The Global Catalogue of Microorganisms (GCM) 10K type strain sequencing project: providing services to taxonomists for standard genome sequencing and annotation.</title>
        <authorList>
            <consortium name="The Broad Institute Genomics Platform"/>
            <consortium name="The Broad Institute Genome Sequencing Center for Infectious Disease"/>
            <person name="Wu L."/>
            <person name="Ma J."/>
        </authorList>
    </citation>
    <scope>NUCLEOTIDE SEQUENCE [LARGE SCALE GENOMIC DNA]</scope>
    <source>
        <strain evidence="8 9">JCM 16026</strain>
    </source>
</reference>
<evidence type="ECO:0000313" key="8">
    <source>
        <dbReference type="EMBL" id="GAA2172654.1"/>
    </source>
</evidence>
<feature type="transmembrane region" description="Helical" evidence="6">
    <location>
        <begin position="260"/>
        <end position="279"/>
    </location>
</feature>
<keyword evidence="6" id="KW-0472">Membrane</keyword>
<proteinExistence type="predicted"/>
<keyword evidence="3" id="KW-0732">Signal</keyword>
<keyword evidence="4" id="KW-0572">Peptidoglycan-anchor</keyword>
<evidence type="ECO:0000256" key="1">
    <source>
        <dbReference type="ARBA" id="ARBA00022512"/>
    </source>
</evidence>
<feature type="compositionally biased region" description="Low complexity" evidence="5">
    <location>
        <begin position="200"/>
        <end position="214"/>
    </location>
</feature>
<feature type="compositionally biased region" description="Low complexity" evidence="5">
    <location>
        <begin position="176"/>
        <end position="192"/>
    </location>
</feature>
<evidence type="ECO:0000256" key="6">
    <source>
        <dbReference type="SAM" id="Phobius"/>
    </source>
</evidence>
<dbReference type="NCBIfam" id="TIGR01167">
    <property type="entry name" value="LPXTG_anchor"/>
    <property type="match status" value="1"/>
</dbReference>
<dbReference type="InterPro" id="IPR019931">
    <property type="entry name" value="LPXTG_anchor"/>
</dbReference>
<feature type="compositionally biased region" description="Pro residues" evidence="5">
    <location>
        <begin position="160"/>
        <end position="175"/>
    </location>
</feature>
<organism evidence="8 9">
    <name type="scientific">Agrococcus versicolor</name>
    <dbReference type="NCBI Taxonomy" id="501482"/>
    <lineage>
        <taxon>Bacteria</taxon>
        <taxon>Bacillati</taxon>
        <taxon>Actinomycetota</taxon>
        <taxon>Actinomycetes</taxon>
        <taxon>Micrococcales</taxon>
        <taxon>Microbacteriaceae</taxon>
        <taxon>Agrococcus</taxon>
    </lineage>
</organism>
<evidence type="ECO:0000256" key="3">
    <source>
        <dbReference type="ARBA" id="ARBA00022729"/>
    </source>
</evidence>
<feature type="region of interest" description="Disordered" evidence="5">
    <location>
        <begin position="148"/>
        <end position="252"/>
    </location>
</feature>
<keyword evidence="2" id="KW-0964">Secreted</keyword>
<keyword evidence="6" id="KW-0812">Transmembrane</keyword>
<dbReference type="Pfam" id="PF00746">
    <property type="entry name" value="Gram_pos_anchor"/>
    <property type="match status" value="1"/>
</dbReference>
<dbReference type="EMBL" id="BAAAQT010000005">
    <property type="protein sequence ID" value="GAA2172654.1"/>
    <property type="molecule type" value="Genomic_DNA"/>
</dbReference>
<evidence type="ECO:0000259" key="7">
    <source>
        <dbReference type="Pfam" id="PF00746"/>
    </source>
</evidence>
<keyword evidence="6" id="KW-1133">Transmembrane helix</keyword>
<comment type="caution">
    <text evidence="8">The sequence shown here is derived from an EMBL/GenBank/DDBJ whole genome shotgun (WGS) entry which is preliminary data.</text>
</comment>
<evidence type="ECO:0000256" key="5">
    <source>
        <dbReference type="SAM" id="MobiDB-lite"/>
    </source>
</evidence>
<evidence type="ECO:0000313" key="9">
    <source>
        <dbReference type="Proteomes" id="UP001501599"/>
    </source>
</evidence>
<keyword evidence="1" id="KW-0134">Cell wall</keyword>
<feature type="compositionally biased region" description="Low complexity" evidence="5">
    <location>
        <begin position="148"/>
        <end position="157"/>
    </location>
</feature>
<dbReference type="Proteomes" id="UP001501599">
    <property type="component" value="Unassembled WGS sequence"/>
</dbReference>
<keyword evidence="9" id="KW-1185">Reference proteome</keyword>